<dbReference type="Proteomes" id="UP000250790">
    <property type="component" value="Unassembled WGS sequence"/>
</dbReference>
<feature type="region of interest" description="Disordered" evidence="1">
    <location>
        <begin position="1"/>
        <end position="22"/>
    </location>
</feature>
<accession>A0A315EC19</accession>
<gene>
    <name evidence="2" type="ORF">B9Z37_08875</name>
</gene>
<feature type="compositionally biased region" description="Polar residues" evidence="1">
    <location>
        <begin position="1"/>
        <end position="11"/>
    </location>
</feature>
<keyword evidence="3" id="KW-1185">Reference proteome</keyword>
<evidence type="ECO:0000313" key="3">
    <source>
        <dbReference type="Proteomes" id="UP000250790"/>
    </source>
</evidence>
<reference evidence="2 3" key="1">
    <citation type="submission" date="2017-04" db="EMBL/GenBank/DDBJ databases">
        <title>Unexpected and diverse lifestyles within the genus Limnohabitans.</title>
        <authorList>
            <person name="Kasalicky V."/>
            <person name="Mehrshad M."/>
            <person name="Andrei S.-A."/>
            <person name="Salcher M."/>
            <person name="Kratochvilova H."/>
            <person name="Simek K."/>
            <person name="Ghai R."/>
        </authorList>
    </citation>
    <scope>NUCLEOTIDE SEQUENCE [LARGE SCALE GENOMIC DNA]</scope>
    <source>
        <strain evidence="2 3">II-B4</strain>
    </source>
</reference>
<evidence type="ECO:0000313" key="2">
    <source>
        <dbReference type="EMBL" id="PUE53504.1"/>
    </source>
</evidence>
<name>A0A315EC19_9BURK</name>
<organism evidence="2 3">
    <name type="scientific">Limnohabitans parvus II-B4</name>
    <dbReference type="NCBI Taxonomy" id="1293052"/>
    <lineage>
        <taxon>Bacteria</taxon>
        <taxon>Pseudomonadati</taxon>
        <taxon>Pseudomonadota</taxon>
        <taxon>Betaproteobacteria</taxon>
        <taxon>Burkholderiales</taxon>
        <taxon>Comamonadaceae</taxon>
        <taxon>Limnohabitans</taxon>
    </lineage>
</organism>
<feature type="compositionally biased region" description="Low complexity" evidence="1">
    <location>
        <begin position="13"/>
        <end position="22"/>
    </location>
</feature>
<protein>
    <submittedName>
        <fullName evidence="2">Uncharacterized protein</fullName>
    </submittedName>
</protein>
<proteinExistence type="predicted"/>
<feature type="compositionally biased region" description="Low complexity" evidence="1">
    <location>
        <begin position="36"/>
        <end position="57"/>
    </location>
</feature>
<feature type="region of interest" description="Disordered" evidence="1">
    <location>
        <begin position="36"/>
        <end position="61"/>
    </location>
</feature>
<evidence type="ECO:0000256" key="1">
    <source>
        <dbReference type="SAM" id="MobiDB-lite"/>
    </source>
</evidence>
<comment type="caution">
    <text evidence="2">The sequence shown here is derived from an EMBL/GenBank/DDBJ whole genome shotgun (WGS) entry which is preliminary data.</text>
</comment>
<sequence>MKAASAKTQRAQPVAKKATTKPTVKATVAKAVKPVAEPAAKPASKPTLKKQAAAPAKPLKDKKVKVVRDSFTIPKTELLQIGEMKKRALTLGVGVKKSELIRAGLSALAGMTDASFKKALASIPTIKTGRPAKD</sequence>
<dbReference type="EMBL" id="NESN01000003">
    <property type="protein sequence ID" value="PUE53504.1"/>
    <property type="molecule type" value="Genomic_DNA"/>
</dbReference>
<dbReference type="AlphaFoldDB" id="A0A315EC19"/>